<reference evidence="3 4" key="1">
    <citation type="submission" date="2024-09" db="EMBL/GenBank/DDBJ databases">
        <authorList>
            <person name="Sun Q."/>
            <person name="Mori K."/>
        </authorList>
    </citation>
    <scope>NUCLEOTIDE SEQUENCE [LARGE SCALE GENOMIC DNA]</scope>
    <source>
        <strain evidence="3 4">CCM 3426</strain>
    </source>
</reference>
<dbReference type="RefSeq" id="WP_189652723.1">
    <property type="nucleotide sequence ID" value="NZ_BMRC01000030.1"/>
</dbReference>
<evidence type="ECO:0000259" key="2">
    <source>
        <dbReference type="Pfam" id="PF11790"/>
    </source>
</evidence>
<evidence type="ECO:0000256" key="1">
    <source>
        <dbReference type="SAM" id="SignalP"/>
    </source>
</evidence>
<sequence>MKTLSALLLLTTVLAAPKLPYSNTFDPWSISRSGSAEIAFTATAQGHTGSAVRIVNQTPSSPNTYGQLAQTVPVKPGTLYRFTAWVASEGLSKTAALQAVLSPDSSQRFNFPMGAYDWRQVSWTYTTLATQTSFSLRIVSQDVTPGVRLDDLTMTEDGAAQNLLANPGFEEHSTYFGVMNDSLLFDPGTAALELFTDARDPAPAAWAVQDARGTQVAAGTAAFTDGSSVVNLASLPNGFYTFTSGTLSTSFGVVPPMPAAAADSPFGVGLHGYEQELIDGIARIGYTHSRNDVGWSAVEKQAGVYTFDRYDAGFAALHAAGIEPLPISAYRNPLYDANRTPSSPEGLAAYGRFTAAVNQHFASYTRATEVYNEFNINFNDGLCGRTPACYAQLLQAAAAVKPQGARLVGPAISGASADYVRQVLEQGGAAAVDAVSVHPYRHPTPPEGMDTQMASLSQTIDAAAGRSLPLWLTEYGWPTHTAGGTTDAMQADYLVRSAVLSLAGGADRLYWYDARDDGTDPNNQEHNFGVFEVRRATARYAAEPKPAAVAQAVMAAELAGRTITQRDTLDATTYSFPFKDGAGDLDRVMWASDGPRTVTLRTAQPLTLTDQYGVRTTLTPHAGAVQVTLTEHPVYVRGRVDSLVLDPAPAITLKTSPTVADGESIEVRAVVDRTGRNCRAVPAKVTITLDGRRHDVKVKGCGTAETVFDLPAPAGGKASWVTGWAATGNEKVARLATPTIRITTPVVAAVGVDLVRDGGYRAQASVSLANTSRATPVTLDGLTWTLGKESGTIADTTTLQPGKQVAHTIPLPSLRVWEQGYLEVSIGLRGRDALRLRQSVGAGPIEPDTATTVAPIDLAADATWFRYTADWGGAADLGGPVRITQTPTGLRVQATVQDDVFTQKNPAGNLYNGDSIQLSLSPAPPGASTERTEIGLALTPDGPAAYTFAAFGIAITGPTPADRLTVTRTGTTTTYDVVLPWQSLGLNGPPAGVFALSLLVNDDDGPGRKGYLEWSSGIGHTKDTGRHFPVRLTSGLKGPSGS</sequence>
<keyword evidence="4" id="KW-1185">Reference proteome</keyword>
<dbReference type="InterPro" id="IPR017853">
    <property type="entry name" value="GH"/>
</dbReference>
<accession>A0ABV5IDW4</accession>
<feature type="signal peptide" evidence="1">
    <location>
        <begin position="1"/>
        <end position="15"/>
    </location>
</feature>
<dbReference type="Pfam" id="PF11790">
    <property type="entry name" value="Glyco_hydro_cc"/>
    <property type="match status" value="1"/>
</dbReference>
<dbReference type="InterPro" id="IPR051923">
    <property type="entry name" value="Glycosyl_Hydrolase_39"/>
</dbReference>
<dbReference type="SUPFAM" id="SSF49344">
    <property type="entry name" value="CBD9-like"/>
    <property type="match status" value="1"/>
</dbReference>
<protein>
    <submittedName>
        <fullName evidence="3">Glycosyl hydrolase</fullName>
    </submittedName>
</protein>
<comment type="caution">
    <text evidence="3">The sequence shown here is derived from an EMBL/GenBank/DDBJ whole genome shotgun (WGS) entry which is preliminary data.</text>
</comment>
<dbReference type="Gene3D" id="2.60.40.1190">
    <property type="match status" value="1"/>
</dbReference>
<dbReference type="InterPro" id="IPR008979">
    <property type="entry name" value="Galactose-bd-like_sf"/>
</dbReference>
<dbReference type="InterPro" id="IPR024655">
    <property type="entry name" value="Asl1_glyco_hydro_catalytic"/>
</dbReference>
<dbReference type="EMBL" id="JBHMEI010000012">
    <property type="protein sequence ID" value="MFB9202733.1"/>
    <property type="molecule type" value="Genomic_DNA"/>
</dbReference>
<organism evidence="3 4">
    <name type="scientific">Nonomuraea spiralis</name>
    <dbReference type="NCBI Taxonomy" id="46182"/>
    <lineage>
        <taxon>Bacteria</taxon>
        <taxon>Bacillati</taxon>
        <taxon>Actinomycetota</taxon>
        <taxon>Actinomycetes</taxon>
        <taxon>Streptosporangiales</taxon>
        <taxon>Streptosporangiaceae</taxon>
        <taxon>Nonomuraea</taxon>
    </lineage>
</organism>
<gene>
    <name evidence="3" type="ORF">ACFFV7_16165</name>
</gene>
<dbReference type="SUPFAM" id="SSF49785">
    <property type="entry name" value="Galactose-binding domain-like"/>
    <property type="match status" value="1"/>
</dbReference>
<dbReference type="GO" id="GO:0016787">
    <property type="term" value="F:hydrolase activity"/>
    <property type="evidence" value="ECO:0007669"/>
    <property type="project" value="UniProtKB-KW"/>
</dbReference>
<dbReference type="Gene3D" id="2.60.120.260">
    <property type="entry name" value="Galactose-binding domain-like"/>
    <property type="match status" value="1"/>
</dbReference>
<keyword evidence="1" id="KW-0732">Signal</keyword>
<dbReference type="SUPFAM" id="SSF51445">
    <property type="entry name" value="(Trans)glycosidases"/>
    <property type="match status" value="1"/>
</dbReference>
<dbReference type="Proteomes" id="UP001589647">
    <property type="component" value="Unassembled WGS sequence"/>
</dbReference>
<evidence type="ECO:0000313" key="3">
    <source>
        <dbReference type="EMBL" id="MFB9202733.1"/>
    </source>
</evidence>
<dbReference type="PANTHER" id="PTHR12631:SF10">
    <property type="entry name" value="BETA-XYLOSIDASE-LIKE PROTEIN-RELATED"/>
    <property type="match status" value="1"/>
</dbReference>
<feature type="chain" id="PRO_5047262778" evidence="1">
    <location>
        <begin position="16"/>
        <end position="1042"/>
    </location>
</feature>
<keyword evidence="3" id="KW-0378">Hydrolase</keyword>
<name>A0ABV5IDW4_9ACTN</name>
<dbReference type="PANTHER" id="PTHR12631">
    <property type="entry name" value="ALPHA-L-IDURONIDASE"/>
    <property type="match status" value="1"/>
</dbReference>
<feature type="domain" description="Asl1-like glycosyl hydrolase catalytic" evidence="2">
    <location>
        <begin position="371"/>
        <end position="492"/>
    </location>
</feature>
<evidence type="ECO:0000313" key="4">
    <source>
        <dbReference type="Proteomes" id="UP001589647"/>
    </source>
</evidence>
<dbReference type="Gene3D" id="3.20.20.80">
    <property type="entry name" value="Glycosidases"/>
    <property type="match status" value="1"/>
</dbReference>
<proteinExistence type="predicted"/>